<reference evidence="3" key="1">
    <citation type="submission" date="2018-11" db="EMBL/GenBank/DDBJ databases">
        <authorList>
            <person name="Alioto T."/>
            <person name="Alioto T."/>
        </authorList>
    </citation>
    <scope>NUCLEOTIDE SEQUENCE</scope>
</reference>
<keyword evidence="1" id="KW-0175">Coiled coil</keyword>
<evidence type="ECO:0000313" key="4">
    <source>
        <dbReference type="Proteomes" id="UP000596742"/>
    </source>
</evidence>
<dbReference type="OrthoDB" id="10449761at2759"/>
<organism evidence="3 4">
    <name type="scientific">Mytilus galloprovincialis</name>
    <name type="common">Mediterranean mussel</name>
    <dbReference type="NCBI Taxonomy" id="29158"/>
    <lineage>
        <taxon>Eukaryota</taxon>
        <taxon>Metazoa</taxon>
        <taxon>Spiralia</taxon>
        <taxon>Lophotrochozoa</taxon>
        <taxon>Mollusca</taxon>
        <taxon>Bivalvia</taxon>
        <taxon>Autobranchia</taxon>
        <taxon>Pteriomorphia</taxon>
        <taxon>Mytilida</taxon>
        <taxon>Mytiloidea</taxon>
        <taxon>Mytilidae</taxon>
        <taxon>Mytilinae</taxon>
        <taxon>Mytilus</taxon>
    </lineage>
</organism>
<gene>
    <name evidence="3" type="ORF">MGAL_10B015195</name>
</gene>
<dbReference type="AlphaFoldDB" id="A0A8B6EQ63"/>
<evidence type="ECO:0000313" key="3">
    <source>
        <dbReference type="EMBL" id="VDI37144.1"/>
    </source>
</evidence>
<protein>
    <submittedName>
        <fullName evidence="3">Uncharacterized protein</fullName>
    </submittedName>
</protein>
<sequence>MGSCTLEQREHMKLFKCVIDTGNEVLFAFFDLKVLSLTQYGGNFTQFLEKEKHFLYHQWEQKKTMCCACPKVGCSMRRTRQMDTWIFEKLYVANGIVDPVHVIKRGGCIQQLCLHKFVTKNIAAHELDIIVLSFLLRTFAHMSDDEKESLNKVSDCRSSLCHAGSTNCFPMAKLNSMWMDLETHLIKLSDVRYRRIVQKQIHAIRKLEIDREEIADLSNQINSTREAVDNNHNKVSDYVKKIETLYINNSSKIQKSVSEQSIAIKQSEEAVVSVVKSEAHGLKEMYESTLAKMEDQQETTKEELIKMRESQVVPDRNVGARECDYPVLDRNVGAREYDDHVVLDRNVGARECDYHVPDRNVGARECDYHFPDRNVSAREYDYHVVPDRNVGARECDYHVPDRNVGAREYDYRVPDRNVVAREYDYHVVPDRNVGARECDYHVPDRNVEELTQVVNEVLFKLKYDKPGKKNASDKLVKECPVLWHLKTPKEWNEKDVADALKNYERMSDNQDIKIKFVREGSLILLTTVPYGILHDKDKYEHAIQKFLTRMMDVCNIDTKRACHVKATLHILKHDEVNIKHSYVLCEDKGTQICIPQADKCFQINSYECDERMDPEGLERKRIFKLNESIDADNFDSRFHPHQGSGDKTSHQSTSRSSSSNSNVPVDDVIYSNSSSNINDEASALKTRSLRRANSTHSLRSVDSSYGSKASFAGSFGSFRSIV</sequence>
<evidence type="ECO:0000256" key="2">
    <source>
        <dbReference type="SAM" id="MobiDB-lite"/>
    </source>
</evidence>
<comment type="caution">
    <text evidence="3">The sequence shown here is derived from an EMBL/GenBank/DDBJ whole genome shotgun (WGS) entry which is preliminary data.</text>
</comment>
<feature type="region of interest" description="Disordered" evidence="2">
    <location>
        <begin position="633"/>
        <end position="672"/>
    </location>
</feature>
<feature type="compositionally biased region" description="Low complexity" evidence="2">
    <location>
        <begin position="650"/>
        <end position="661"/>
    </location>
</feature>
<evidence type="ECO:0000256" key="1">
    <source>
        <dbReference type="SAM" id="Coils"/>
    </source>
</evidence>
<feature type="coiled-coil region" evidence="1">
    <location>
        <begin position="283"/>
        <end position="310"/>
    </location>
</feature>
<dbReference type="EMBL" id="UYJE01005402">
    <property type="protein sequence ID" value="VDI37144.1"/>
    <property type="molecule type" value="Genomic_DNA"/>
</dbReference>
<keyword evidence="4" id="KW-1185">Reference proteome</keyword>
<accession>A0A8B6EQ63</accession>
<proteinExistence type="predicted"/>
<dbReference type="Proteomes" id="UP000596742">
    <property type="component" value="Unassembled WGS sequence"/>
</dbReference>
<name>A0A8B6EQ63_MYTGA</name>